<feature type="chain" id="PRO_5046812724" evidence="1">
    <location>
        <begin position="19"/>
        <end position="186"/>
    </location>
</feature>
<proteinExistence type="predicted"/>
<keyword evidence="1" id="KW-0732">Signal</keyword>
<comment type="caution">
    <text evidence="2">The sequence shown here is derived from an EMBL/GenBank/DDBJ whole genome shotgun (WGS) entry which is preliminary data.</text>
</comment>
<dbReference type="SUPFAM" id="SSF53756">
    <property type="entry name" value="UDP-Glycosyltransferase/glycogen phosphorylase"/>
    <property type="match status" value="1"/>
</dbReference>
<accession>A0ABR2WK42</accession>
<sequence>MKSQQLFIQSTLLSLVVASQSLLNQTWHQPRKVFISSHYGGYSHAKPMFQIGAALKERGHEVAFVSYDLFTDLAKPWGFDTISIGQGTVTLAELKVLAKEVALKATTDIHESVDIMWSLSYKSSYLPLRELFIKEKPDLVMCDIYNFGCIDAAYHLDIQFTVQIPSLGMCRSLQYINVLRSNTHSS</sequence>
<keyword evidence="3" id="KW-1185">Reference proteome</keyword>
<organism evidence="2 3">
    <name type="scientific">Basidiobolus ranarum</name>
    <dbReference type="NCBI Taxonomy" id="34480"/>
    <lineage>
        <taxon>Eukaryota</taxon>
        <taxon>Fungi</taxon>
        <taxon>Fungi incertae sedis</taxon>
        <taxon>Zoopagomycota</taxon>
        <taxon>Entomophthoromycotina</taxon>
        <taxon>Basidiobolomycetes</taxon>
        <taxon>Basidiobolales</taxon>
        <taxon>Basidiobolaceae</taxon>
        <taxon>Basidiobolus</taxon>
    </lineage>
</organism>
<evidence type="ECO:0000313" key="2">
    <source>
        <dbReference type="EMBL" id="KAK9761836.1"/>
    </source>
</evidence>
<feature type="signal peptide" evidence="1">
    <location>
        <begin position="1"/>
        <end position="18"/>
    </location>
</feature>
<name>A0ABR2WK42_9FUNG</name>
<reference evidence="2 3" key="1">
    <citation type="submission" date="2023-04" db="EMBL/GenBank/DDBJ databases">
        <title>Genome of Basidiobolus ranarum AG-B5.</title>
        <authorList>
            <person name="Stajich J.E."/>
            <person name="Carter-House D."/>
            <person name="Gryganskyi A."/>
        </authorList>
    </citation>
    <scope>NUCLEOTIDE SEQUENCE [LARGE SCALE GENOMIC DNA]</scope>
    <source>
        <strain evidence="2 3">AG-B5</strain>
    </source>
</reference>
<evidence type="ECO:0000313" key="3">
    <source>
        <dbReference type="Proteomes" id="UP001479436"/>
    </source>
</evidence>
<protein>
    <submittedName>
        <fullName evidence="2">Uncharacterized protein</fullName>
    </submittedName>
</protein>
<dbReference type="Gene3D" id="3.40.50.2000">
    <property type="entry name" value="Glycogen Phosphorylase B"/>
    <property type="match status" value="1"/>
</dbReference>
<evidence type="ECO:0000256" key="1">
    <source>
        <dbReference type="SAM" id="SignalP"/>
    </source>
</evidence>
<dbReference type="EMBL" id="JASJQH010001203">
    <property type="protein sequence ID" value="KAK9761836.1"/>
    <property type="molecule type" value="Genomic_DNA"/>
</dbReference>
<dbReference type="Proteomes" id="UP001479436">
    <property type="component" value="Unassembled WGS sequence"/>
</dbReference>
<gene>
    <name evidence="2" type="ORF">K7432_012973</name>
</gene>